<evidence type="ECO:0000256" key="2">
    <source>
        <dbReference type="ARBA" id="ARBA00022840"/>
    </source>
</evidence>
<dbReference type="EMBL" id="JAESVB010000003">
    <property type="protein sequence ID" value="MCB8875218.1"/>
    <property type="molecule type" value="Genomic_DNA"/>
</dbReference>
<dbReference type="GO" id="GO:0016887">
    <property type="term" value="F:ATP hydrolysis activity"/>
    <property type="evidence" value="ECO:0007669"/>
    <property type="project" value="InterPro"/>
</dbReference>
<dbReference type="Gene3D" id="3.40.50.300">
    <property type="entry name" value="P-loop containing nucleotide triphosphate hydrolases"/>
    <property type="match status" value="1"/>
</dbReference>
<dbReference type="InterPro" id="IPR003593">
    <property type="entry name" value="AAA+_ATPase"/>
</dbReference>
<keyword evidence="2 4" id="KW-0067">ATP-binding</keyword>
<dbReference type="CDD" id="cd03214">
    <property type="entry name" value="ABC_Iron-Siderophores_B12_Hemin"/>
    <property type="match status" value="1"/>
</dbReference>
<organism evidence="4 5">
    <name type="scientific">Acidisoma silvae</name>
    <dbReference type="NCBI Taxonomy" id="2802396"/>
    <lineage>
        <taxon>Bacteria</taxon>
        <taxon>Pseudomonadati</taxon>
        <taxon>Pseudomonadota</taxon>
        <taxon>Alphaproteobacteria</taxon>
        <taxon>Acetobacterales</taxon>
        <taxon>Acidocellaceae</taxon>
        <taxon>Acidisoma</taxon>
    </lineage>
</organism>
<reference evidence="4" key="2">
    <citation type="submission" date="2021-01" db="EMBL/GenBank/DDBJ databases">
        <authorList>
            <person name="Mieszkin S."/>
            <person name="Pouder E."/>
            <person name="Alain K."/>
        </authorList>
    </citation>
    <scope>NUCLEOTIDE SEQUENCE</scope>
    <source>
        <strain evidence="4">HW T2.11</strain>
    </source>
</reference>
<proteinExistence type="predicted"/>
<dbReference type="PROSITE" id="PS00211">
    <property type="entry name" value="ABC_TRANSPORTER_1"/>
    <property type="match status" value="1"/>
</dbReference>
<dbReference type="PANTHER" id="PTHR42794:SF2">
    <property type="entry name" value="ABC TRANSPORTER ATP-BINDING PROTEIN"/>
    <property type="match status" value="1"/>
</dbReference>
<name>A0A963YQA5_9PROT</name>
<protein>
    <submittedName>
        <fullName evidence="4">ABC transporter ATP-binding protein</fullName>
    </submittedName>
</protein>
<dbReference type="SUPFAM" id="SSF52540">
    <property type="entry name" value="P-loop containing nucleoside triphosphate hydrolases"/>
    <property type="match status" value="1"/>
</dbReference>
<dbReference type="Proteomes" id="UP000708298">
    <property type="component" value="Unassembled WGS sequence"/>
</dbReference>
<dbReference type="AlphaFoldDB" id="A0A963YQA5"/>
<evidence type="ECO:0000313" key="4">
    <source>
        <dbReference type="EMBL" id="MCB8875218.1"/>
    </source>
</evidence>
<dbReference type="InterPro" id="IPR017871">
    <property type="entry name" value="ABC_transporter-like_CS"/>
</dbReference>
<accession>A0A963YQA5</accession>
<dbReference type="Pfam" id="PF00005">
    <property type="entry name" value="ABC_tran"/>
    <property type="match status" value="1"/>
</dbReference>
<feature type="domain" description="ABC transporter" evidence="3">
    <location>
        <begin position="2"/>
        <end position="237"/>
    </location>
</feature>
<evidence type="ECO:0000259" key="3">
    <source>
        <dbReference type="PROSITE" id="PS50893"/>
    </source>
</evidence>
<dbReference type="SMART" id="SM00382">
    <property type="entry name" value="AAA"/>
    <property type="match status" value="1"/>
</dbReference>
<evidence type="ECO:0000256" key="1">
    <source>
        <dbReference type="ARBA" id="ARBA00022741"/>
    </source>
</evidence>
<reference evidence="4" key="1">
    <citation type="journal article" date="2021" name="Microorganisms">
        <title>Acidisoma silvae sp. nov. and Acidisomacellulosilytica sp. nov., Two Acidophilic Bacteria Isolated from Decaying Wood, Hydrolyzing Cellulose and Producing Poly-3-hydroxybutyrate.</title>
        <authorList>
            <person name="Mieszkin S."/>
            <person name="Pouder E."/>
            <person name="Uroz S."/>
            <person name="Simon-Colin C."/>
            <person name="Alain K."/>
        </authorList>
    </citation>
    <scope>NUCLEOTIDE SEQUENCE</scope>
    <source>
        <strain evidence="4">HW T2.11</strain>
    </source>
</reference>
<dbReference type="GO" id="GO:0005524">
    <property type="term" value="F:ATP binding"/>
    <property type="evidence" value="ECO:0007669"/>
    <property type="project" value="UniProtKB-KW"/>
</dbReference>
<gene>
    <name evidence="4" type="ORF">ASILVAE211_08510</name>
</gene>
<sequence>MLAVEQFSVRIGRAEIVKPLDFSVAAGECLAVLGRNGAGKTSLVRGLAGLLAHHGRVALDGTQLDSLNAAERSRRIGYMAQGSAQPSAELTTLDMLLLAQNGSRLGWGVSTDSLTRAEEMLALLDLQPLAHRVASQMSGGQRQMVALGAALVRRPRLLLLDEPTSALDLANQLKLLEIVRDYTRREGIATVMVLHDLNLATRYADRVLMLAGGALAHIGPVRDAMRPDLLAEVFGVHCGIYQIDGGHTAIYPLATA</sequence>
<keyword evidence="5" id="KW-1185">Reference proteome</keyword>
<keyword evidence="1" id="KW-0547">Nucleotide-binding</keyword>
<dbReference type="PANTHER" id="PTHR42794">
    <property type="entry name" value="HEMIN IMPORT ATP-BINDING PROTEIN HMUV"/>
    <property type="match status" value="1"/>
</dbReference>
<evidence type="ECO:0000313" key="5">
    <source>
        <dbReference type="Proteomes" id="UP000708298"/>
    </source>
</evidence>
<dbReference type="RefSeq" id="WP_227320887.1">
    <property type="nucleotide sequence ID" value="NZ_JAESVB010000003.1"/>
</dbReference>
<dbReference type="PROSITE" id="PS50893">
    <property type="entry name" value="ABC_TRANSPORTER_2"/>
    <property type="match status" value="1"/>
</dbReference>
<dbReference type="InterPro" id="IPR027417">
    <property type="entry name" value="P-loop_NTPase"/>
</dbReference>
<dbReference type="InterPro" id="IPR003439">
    <property type="entry name" value="ABC_transporter-like_ATP-bd"/>
</dbReference>
<comment type="caution">
    <text evidence="4">The sequence shown here is derived from an EMBL/GenBank/DDBJ whole genome shotgun (WGS) entry which is preliminary data.</text>
</comment>